<dbReference type="Gene3D" id="1.10.3090.10">
    <property type="entry name" value="cca-adding enzyme, domain 2"/>
    <property type="match status" value="1"/>
</dbReference>
<evidence type="ECO:0000256" key="1">
    <source>
        <dbReference type="ARBA" id="ARBA00001946"/>
    </source>
</evidence>
<evidence type="ECO:0000256" key="3">
    <source>
        <dbReference type="ARBA" id="ARBA00022694"/>
    </source>
</evidence>
<evidence type="ECO:0000313" key="14">
    <source>
        <dbReference type="Proteomes" id="UP000434409"/>
    </source>
</evidence>
<dbReference type="InterPro" id="IPR032828">
    <property type="entry name" value="PolyA_RNA-bd"/>
</dbReference>
<dbReference type="AlphaFoldDB" id="A0A6N7V095"/>
<dbReference type="GO" id="GO:0000166">
    <property type="term" value="F:nucleotide binding"/>
    <property type="evidence" value="ECO:0007669"/>
    <property type="project" value="UniProtKB-KW"/>
</dbReference>
<dbReference type="CDD" id="cd05398">
    <property type="entry name" value="NT_ClassII-CCAase"/>
    <property type="match status" value="1"/>
</dbReference>
<keyword evidence="4 13" id="KW-0548">Nucleotidyltransferase</keyword>
<evidence type="ECO:0000256" key="2">
    <source>
        <dbReference type="ARBA" id="ARBA00022679"/>
    </source>
</evidence>
<dbReference type="InterPro" id="IPR043519">
    <property type="entry name" value="NT_sf"/>
</dbReference>
<keyword evidence="5" id="KW-0479">Metal-binding</keyword>
<dbReference type="PANTHER" id="PTHR46173:SF1">
    <property type="entry name" value="CCA TRNA NUCLEOTIDYLTRANSFERASE 1, MITOCHONDRIAL"/>
    <property type="match status" value="1"/>
</dbReference>
<evidence type="ECO:0000256" key="9">
    <source>
        <dbReference type="RuleBase" id="RU003953"/>
    </source>
</evidence>
<keyword evidence="2 9" id="KW-0808">Transferase</keyword>
<accession>A0A6N7V095</accession>
<organism evidence="13 14">
    <name type="scientific">Suipraeoptans intestinalis</name>
    <dbReference type="NCBI Taxonomy" id="2606628"/>
    <lineage>
        <taxon>Bacteria</taxon>
        <taxon>Bacillati</taxon>
        <taxon>Bacillota</taxon>
        <taxon>Clostridia</taxon>
        <taxon>Lachnospirales</taxon>
        <taxon>Lachnospiraceae</taxon>
        <taxon>Suipraeoptans</taxon>
    </lineage>
</organism>
<feature type="domain" description="CCA-adding enzyme C-terminal" evidence="12">
    <location>
        <begin position="293"/>
        <end position="437"/>
    </location>
</feature>
<dbReference type="Gene3D" id="1.10.246.80">
    <property type="match status" value="1"/>
</dbReference>
<dbReference type="Proteomes" id="UP000434409">
    <property type="component" value="Unassembled WGS sequence"/>
</dbReference>
<evidence type="ECO:0000256" key="7">
    <source>
        <dbReference type="ARBA" id="ARBA00022842"/>
    </source>
</evidence>
<protein>
    <submittedName>
        <fullName evidence="13">CCA tRNA nucleotidyltransferase</fullName>
        <ecNumber evidence="13">2.7.7.72</ecNumber>
    </submittedName>
</protein>
<evidence type="ECO:0000259" key="10">
    <source>
        <dbReference type="Pfam" id="PF01743"/>
    </source>
</evidence>
<dbReference type="SUPFAM" id="SSF81301">
    <property type="entry name" value="Nucleotidyltransferase"/>
    <property type="match status" value="1"/>
</dbReference>
<dbReference type="InterPro" id="IPR002646">
    <property type="entry name" value="PolA_pol_head_dom"/>
</dbReference>
<keyword evidence="8 9" id="KW-0694">RNA-binding</keyword>
<keyword evidence="14" id="KW-1185">Reference proteome</keyword>
<dbReference type="EC" id="2.7.7.72" evidence="13"/>
<evidence type="ECO:0000256" key="5">
    <source>
        <dbReference type="ARBA" id="ARBA00022723"/>
    </source>
</evidence>
<keyword evidence="3" id="KW-0819">tRNA processing</keyword>
<feature type="domain" description="tRNA nucleotidyltransferase/poly(A) polymerase RNA and SrmB- binding" evidence="11">
    <location>
        <begin position="170"/>
        <end position="231"/>
    </location>
</feature>
<feature type="domain" description="Poly A polymerase head" evidence="10">
    <location>
        <begin position="23"/>
        <end position="143"/>
    </location>
</feature>
<dbReference type="RefSeq" id="WP_154478824.1">
    <property type="nucleotide sequence ID" value="NZ_VULY01000018.1"/>
</dbReference>
<dbReference type="GO" id="GO:0004810">
    <property type="term" value="F:CCA tRNA nucleotidyltransferase activity"/>
    <property type="evidence" value="ECO:0007669"/>
    <property type="project" value="UniProtKB-EC"/>
</dbReference>
<evidence type="ECO:0000256" key="6">
    <source>
        <dbReference type="ARBA" id="ARBA00022741"/>
    </source>
</evidence>
<dbReference type="PANTHER" id="PTHR46173">
    <property type="entry name" value="CCA TRNA NUCLEOTIDYLTRANSFERASE 1, MITOCHONDRIAL"/>
    <property type="match status" value="1"/>
</dbReference>
<evidence type="ECO:0000256" key="4">
    <source>
        <dbReference type="ARBA" id="ARBA00022695"/>
    </source>
</evidence>
<comment type="caution">
    <text evidence="13">The sequence shown here is derived from an EMBL/GenBank/DDBJ whole genome shotgun (WGS) entry which is preliminary data.</text>
</comment>
<sequence length="452" mass="51986">MEIDIPEKVRQIISRLEESGHEAYAVGGCVRDTLLKRRPQDWDVTTSASPEEIKGLFSRTIDTGIEHGTVTVRLQKESFEVTTYRIDGTYSDRRHPDHVEFTKSLKEDLRRRDFTINAMAYNPTRGLVDCFQGIQDLREGRIRCVGNPRERLREDALRILRGIRFAAQLGFQVEAETAFAMKELADTLREISAERIQAELVKLVTSPNPQMILKGYELGITGAILPEFDAMMETEQETPHHNCSVGLHTVHSMENILPEKSLRLTMLLHDIGKPARKTMDENGVAHFKGHGAVSEKMAEHILKRLKFDNETRQKVTKLIRFHDDRIKAEPLAVRKGMHRIGKDLFLDYLKVRMADTLAQSSYKREEKLENLRRVQEIYEDIIQKEECVSLKELAVSGKDLIAMGMQPGKEMGETLEWMLEQVLEHPQWNSREKLTELAAQRKESFQQKEDGI</sequence>
<reference evidence="13 14" key="1">
    <citation type="submission" date="2019-08" db="EMBL/GenBank/DDBJ databases">
        <title>In-depth cultivation of the pig gut microbiome towards novel bacterial diversity and tailored functional studies.</title>
        <authorList>
            <person name="Wylensek D."/>
            <person name="Hitch T.C.A."/>
            <person name="Clavel T."/>
        </authorList>
    </citation>
    <scope>NUCLEOTIDE SEQUENCE [LARGE SCALE GENOMIC DNA]</scope>
    <source>
        <strain evidence="13 14">68-1-5</strain>
    </source>
</reference>
<name>A0A6N7V095_9FIRM</name>
<dbReference type="GO" id="GO:0008033">
    <property type="term" value="P:tRNA processing"/>
    <property type="evidence" value="ECO:0007669"/>
    <property type="project" value="UniProtKB-KW"/>
</dbReference>
<evidence type="ECO:0000259" key="12">
    <source>
        <dbReference type="Pfam" id="PF13735"/>
    </source>
</evidence>
<evidence type="ECO:0000256" key="8">
    <source>
        <dbReference type="ARBA" id="ARBA00022884"/>
    </source>
</evidence>
<dbReference type="InterPro" id="IPR050264">
    <property type="entry name" value="Bact_CCA-adding_enz_type3_sf"/>
</dbReference>
<dbReference type="GO" id="GO:0046872">
    <property type="term" value="F:metal ion binding"/>
    <property type="evidence" value="ECO:0007669"/>
    <property type="project" value="UniProtKB-KW"/>
</dbReference>
<evidence type="ECO:0000313" key="13">
    <source>
        <dbReference type="EMBL" id="MSR93560.1"/>
    </source>
</evidence>
<dbReference type="InterPro" id="IPR032810">
    <property type="entry name" value="CCA-adding_enz_C"/>
</dbReference>
<gene>
    <name evidence="13" type="ORF">FYJ34_04610</name>
</gene>
<dbReference type="Gene3D" id="3.30.460.10">
    <property type="entry name" value="Beta Polymerase, domain 2"/>
    <property type="match status" value="1"/>
</dbReference>
<comment type="cofactor">
    <cofactor evidence="1">
        <name>Mg(2+)</name>
        <dbReference type="ChEBI" id="CHEBI:18420"/>
    </cofactor>
</comment>
<proteinExistence type="inferred from homology"/>
<dbReference type="Pfam" id="PF13735">
    <property type="entry name" value="tRNA_NucTran2_2"/>
    <property type="match status" value="1"/>
</dbReference>
<dbReference type="SUPFAM" id="SSF81891">
    <property type="entry name" value="Poly A polymerase C-terminal region-like"/>
    <property type="match status" value="1"/>
</dbReference>
<keyword evidence="6" id="KW-0547">Nucleotide-binding</keyword>
<comment type="similarity">
    <text evidence="9">Belongs to the tRNA nucleotidyltransferase/poly(A) polymerase family.</text>
</comment>
<evidence type="ECO:0000259" key="11">
    <source>
        <dbReference type="Pfam" id="PF12627"/>
    </source>
</evidence>
<dbReference type="GO" id="GO:0000049">
    <property type="term" value="F:tRNA binding"/>
    <property type="evidence" value="ECO:0007669"/>
    <property type="project" value="TreeGrafter"/>
</dbReference>
<keyword evidence="7" id="KW-0460">Magnesium</keyword>
<dbReference type="Pfam" id="PF01743">
    <property type="entry name" value="PolyA_pol"/>
    <property type="match status" value="1"/>
</dbReference>
<dbReference type="NCBIfam" id="NF009814">
    <property type="entry name" value="PRK13299.1"/>
    <property type="match status" value="1"/>
</dbReference>
<dbReference type="Pfam" id="PF12627">
    <property type="entry name" value="PolyA_pol_RNAbd"/>
    <property type="match status" value="1"/>
</dbReference>
<dbReference type="EMBL" id="VULY01000018">
    <property type="protein sequence ID" value="MSR93560.1"/>
    <property type="molecule type" value="Genomic_DNA"/>
</dbReference>